<feature type="transmembrane region" description="Helical" evidence="7">
    <location>
        <begin position="305"/>
        <end position="325"/>
    </location>
</feature>
<dbReference type="InterPro" id="IPR020846">
    <property type="entry name" value="MFS_dom"/>
</dbReference>
<evidence type="ECO:0000313" key="10">
    <source>
        <dbReference type="Proteomes" id="UP000252254"/>
    </source>
</evidence>
<dbReference type="GO" id="GO:0022857">
    <property type="term" value="F:transmembrane transporter activity"/>
    <property type="evidence" value="ECO:0007669"/>
    <property type="project" value="InterPro"/>
</dbReference>
<evidence type="ECO:0000256" key="7">
    <source>
        <dbReference type="SAM" id="Phobius"/>
    </source>
</evidence>
<evidence type="ECO:0000256" key="5">
    <source>
        <dbReference type="ARBA" id="ARBA00022989"/>
    </source>
</evidence>
<dbReference type="PANTHER" id="PTHR42718:SF24">
    <property type="entry name" value="MAJOR FACILITATOR SUPERFAMILY (MFS) PROFILE DOMAIN-CONTAINING PROTEIN"/>
    <property type="match status" value="1"/>
</dbReference>
<dbReference type="AlphaFoldDB" id="A0A366DZ95"/>
<dbReference type="Gene3D" id="1.20.1720.10">
    <property type="entry name" value="Multidrug resistance protein D"/>
    <property type="match status" value="1"/>
</dbReference>
<feature type="transmembrane region" description="Helical" evidence="7">
    <location>
        <begin position="362"/>
        <end position="388"/>
    </location>
</feature>
<feature type="transmembrane region" description="Helical" evidence="7">
    <location>
        <begin position="230"/>
        <end position="251"/>
    </location>
</feature>
<sequence length="484" mass="52072">MSTDSVHTNEEKSFNKMPLLIVLISGAFVAILNQTLLATALPKIMADLQLEANTAQWLQSIFMLVNGIMIPVTAFLIEKFTTRKLFLTAMSLFALGTLVCSLAPSFSFLMVGRVLQASGAGIIIPLMQTILFMIFPVEKRGTAMGMFGLVIAFAPAIGPTLSGWLVDQYPWRSLFYVILPIVILDIIFAYFLLRNVTERKDTKLDMLSILLSSIGFGGLLYGFSTAGNTGWASLQVAISLVIGAVGLALFIHRQSNLETPILNFSVFRNAIFTVSTALGMIVFISMIGGAVILPLLMQNMLGYSALQSGLMLMPGGLVMGAMNPITGRLFDKFGARWLAIIGLTILVLSTFAFTNLTADTSIIYLTIMHAFRMFGIAMVMMPVTTAGLNQLPISLIPHGTAMNNTMRQVAGAMGTALLVSVMTNSAHPAEGLNGAIHGVNVSFIVAGCIAIAGLILSFFVKSKKQIDQGQKKTTNQSTNQTATE</sequence>
<feature type="transmembrane region" description="Helical" evidence="7">
    <location>
        <begin position="117"/>
        <end position="135"/>
    </location>
</feature>
<feature type="transmembrane region" description="Helical" evidence="7">
    <location>
        <begin position="271"/>
        <end position="293"/>
    </location>
</feature>
<dbReference type="SUPFAM" id="SSF103473">
    <property type="entry name" value="MFS general substrate transporter"/>
    <property type="match status" value="1"/>
</dbReference>
<feature type="transmembrane region" description="Helical" evidence="7">
    <location>
        <begin position="57"/>
        <end position="77"/>
    </location>
</feature>
<dbReference type="CDD" id="cd17503">
    <property type="entry name" value="MFS_LmrB_MDR_like"/>
    <property type="match status" value="1"/>
</dbReference>
<feature type="transmembrane region" description="Helical" evidence="7">
    <location>
        <begin position="19"/>
        <end position="37"/>
    </location>
</feature>
<feature type="transmembrane region" description="Helical" evidence="7">
    <location>
        <begin position="142"/>
        <end position="161"/>
    </location>
</feature>
<dbReference type="NCBIfam" id="TIGR00711">
    <property type="entry name" value="efflux_EmrB"/>
    <property type="match status" value="1"/>
</dbReference>
<dbReference type="Pfam" id="PF07690">
    <property type="entry name" value="MFS_1"/>
    <property type="match status" value="1"/>
</dbReference>
<proteinExistence type="predicted"/>
<evidence type="ECO:0000256" key="4">
    <source>
        <dbReference type="ARBA" id="ARBA00022692"/>
    </source>
</evidence>
<name>A0A366DZ95_9BACI</name>
<evidence type="ECO:0000256" key="6">
    <source>
        <dbReference type="ARBA" id="ARBA00023136"/>
    </source>
</evidence>
<keyword evidence="2" id="KW-0813">Transport</keyword>
<evidence type="ECO:0000259" key="8">
    <source>
        <dbReference type="PROSITE" id="PS50850"/>
    </source>
</evidence>
<dbReference type="EMBL" id="QNRI01000008">
    <property type="protein sequence ID" value="RBO95403.1"/>
    <property type="molecule type" value="Genomic_DNA"/>
</dbReference>
<keyword evidence="4 7" id="KW-0812">Transmembrane</keyword>
<protein>
    <submittedName>
        <fullName evidence="9">EmrB/QacA subfamily drug resistance transporter</fullName>
    </submittedName>
</protein>
<dbReference type="PANTHER" id="PTHR42718">
    <property type="entry name" value="MAJOR FACILITATOR SUPERFAMILY MULTIDRUG TRANSPORTER MFSC"/>
    <property type="match status" value="1"/>
</dbReference>
<keyword evidence="5 7" id="KW-1133">Transmembrane helix</keyword>
<dbReference type="STRING" id="200904.GCA_900168775_02886"/>
<dbReference type="InterPro" id="IPR004638">
    <property type="entry name" value="EmrB-like"/>
</dbReference>
<comment type="caution">
    <text evidence="9">The sequence shown here is derived from an EMBL/GenBank/DDBJ whole genome shotgun (WGS) entry which is preliminary data.</text>
</comment>
<keyword evidence="10" id="KW-1185">Reference proteome</keyword>
<evidence type="ECO:0000256" key="2">
    <source>
        <dbReference type="ARBA" id="ARBA00022448"/>
    </source>
</evidence>
<accession>A0A366DZ95</accession>
<dbReference type="Proteomes" id="UP000252254">
    <property type="component" value="Unassembled WGS sequence"/>
</dbReference>
<dbReference type="Gene3D" id="1.20.1250.20">
    <property type="entry name" value="MFS general substrate transporter like domains"/>
    <property type="match status" value="1"/>
</dbReference>
<evidence type="ECO:0000256" key="1">
    <source>
        <dbReference type="ARBA" id="ARBA00004651"/>
    </source>
</evidence>
<evidence type="ECO:0000256" key="3">
    <source>
        <dbReference type="ARBA" id="ARBA00022475"/>
    </source>
</evidence>
<feature type="transmembrane region" description="Helical" evidence="7">
    <location>
        <begin position="204"/>
        <end position="224"/>
    </location>
</feature>
<dbReference type="PROSITE" id="PS50850">
    <property type="entry name" value="MFS"/>
    <property type="match status" value="1"/>
</dbReference>
<feature type="transmembrane region" description="Helical" evidence="7">
    <location>
        <begin position="409"/>
        <end position="427"/>
    </location>
</feature>
<keyword evidence="6 7" id="KW-0472">Membrane</keyword>
<dbReference type="InterPro" id="IPR036259">
    <property type="entry name" value="MFS_trans_sf"/>
</dbReference>
<organism evidence="9 10">
    <name type="scientific">Paraliobacillus ryukyuensis</name>
    <dbReference type="NCBI Taxonomy" id="200904"/>
    <lineage>
        <taxon>Bacteria</taxon>
        <taxon>Bacillati</taxon>
        <taxon>Bacillota</taxon>
        <taxon>Bacilli</taxon>
        <taxon>Bacillales</taxon>
        <taxon>Bacillaceae</taxon>
        <taxon>Paraliobacillus</taxon>
    </lineage>
</organism>
<comment type="subcellular location">
    <subcellularLocation>
        <location evidence="1">Cell membrane</location>
        <topology evidence="1">Multi-pass membrane protein</topology>
    </subcellularLocation>
</comment>
<reference evidence="9 10" key="1">
    <citation type="submission" date="2018-06" db="EMBL/GenBank/DDBJ databases">
        <title>Genomic Encyclopedia of Type Strains, Phase IV (KMG-IV): sequencing the most valuable type-strain genomes for metagenomic binning, comparative biology and taxonomic classification.</title>
        <authorList>
            <person name="Goeker M."/>
        </authorList>
    </citation>
    <scope>NUCLEOTIDE SEQUENCE [LARGE SCALE GENOMIC DNA]</scope>
    <source>
        <strain evidence="9 10">DSM 15140</strain>
    </source>
</reference>
<dbReference type="GO" id="GO:0005886">
    <property type="term" value="C:plasma membrane"/>
    <property type="evidence" value="ECO:0007669"/>
    <property type="project" value="UniProtKB-SubCell"/>
</dbReference>
<keyword evidence="3" id="KW-1003">Cell membrane</keyword>
<evidence type="ECO:0000313" key="9">
    <source>
        <dbReference type="EMBL" id="RBO95403.1"/>
    </source>
</evidence>
<feature type="transmembrane region" description="Helical" evidence="7">
    <location>
        <begin position="89"/>
        <end position="111"/>
    </location>
</feature>
<feature type="domain" description="Major facilitator superfamily (MFS) profile" evidence="8">
    <location>
        <begin position="19"/>
        <end position="465"/>
    </location>
</feature>
<dbReference type="InterPro" id="IPR011701">
    <property type="entry name" value="MFS"/>
</dbReference>
<feature type="transmembrane region" description="Helical" evidence="7">
    <location>
        <begin position="337"/>
        <end position="356"/>
    </location>
</feature>
<feature type="transmembrane region" description="Helical" evidence="7">
    <location>
        <begin position="439"/>
        <end position="460"/>
    </location>
</feature>
<feature type="transmembrane region" description="Helical" evidence="7">
    <location>
        <begin position="173"/>
        <end position="192"/>
    </location>
</feature>
<gene>
    <name evidence="9" type="ORF">DES48_108114</name>
</gene>
<dbReference type="PRINTS" id="PR01036">
    <property type="entry name" value="TCRTETB"/>
</dbReference>